<dbReference type="Pfam" id="PF02254">
    <property type="entry name" value="TrkA_N"/>
    <property type="match status" value="1"/>
</dbReference>
<proteinExistence type="inferred from homology"/>
<dbReference type="FunCoup" id="A0A3M0C6D7">
    <property type="interactions" value="476"/>
</dbReference>
<feature type="transmembrane region" description="Helical" evidence="12">
    <location>
        <begin position="277"/>
        <end position="295"/>
    </location>
</feature>
<comment type="similarity">
    <text evidence="2">Belongs to the monovalent cation:proton antiporter 2 (CPA2) transporter (TC 2.A.37) family.</text>
</comment>
<evidence type="ECO:0000256" key="9">
    <source>
        <dbReference type="ARBA" id="ARBA00022989"/>
    </source>
</evidence>
<keyword evidence="11 12" id="KW-0472">Membrane</keyword>
<keyword evidence="3" id="KW-0813">Transport</keyword>
<keyword evidence="10" id="KW-0406">Ion transport</keyword>
<dbReference type="PROSITE" id="PS51201">
    <property type="entry name" value="RCK_N"/>
    <property type="match status" value="1"/>
</dbReference>
<dbReference type="InParanoid" id="A0A3M0C6D7"/>
<organism evidence="14 15">
    <name type="scientific">Eilatimonas milleporae</name>
    <dbReference type="NCBI Taxonomy" id="911205"/>
    <lineage>
        <taxon>Bacteria</taxon>
        <taxon>Pseudomonadati</taxon>
        <taxon>Pseudomonadota</taxon>
        <taxon>Alphaproteobacteria</taxon>
        <taxon>Kordiimonadales</taxon>
        <taxon>Kordiimonadaceae</taxon>
        <taxon>Eilatimonas</taxon>
    </lineage>
</organism>
<name>A0A3M0C6D7_9PROT</name>
<evidence type="ECO:0000256" key="1">
    <source>
        <dbReference type="ARBA" id="ARBA00004127"/>
    </source>
</evidence>
<dbReference type="InterPro" id="IPR006036">
    <property type="entry name" value="K_uptake_TrkA"/>
</dbReference>
<evidence type="ECO:0000313" key="14">
    <source>
        <dbReference type="EMBL" id="RMB04802.1"/>
    </source>
</evidence>
<dbReference type="NCBIfam" id="TIGR00932">
    <property type="entry name" value="2a37"/>
    <property type="match status" value="1"/>
</dbReference>
<gene>
    <name evidence="14" type="ORF">BXY39_2366</name>
</gene>
<evidence type="ECO:0000256" key="7">
    <source>
        <dbReference type="ARBA" id="ARBA00022692"/>
    </source>
</evidence>
<feature type="transmembrane region" description="Helical" evidence="12">
    <location>
        <begin position="63"/>
        <end position="80"/>
    </location>
</feature>
<feature type="transmembrane region" description="Helical" evidence="12">
    <location>
        <begin position="301"/>
        <end position="322"/>
    </location>
</feature>
<keyword evidence="6" id="KW-0633">Potassium transport</keyword>
<dbReference type="InterPro" id="IPR004771">
    <property type="entry name" value="K/H_exchanger"/>
</dbReference>
<accession>A0A3M0C6D7</accession>
<evidence type="ECO:0000313" key="15">
    <source>
        <dbReference type="Proteomes" id="UP000271227"/>
    </source>
</evidence>
<evidence type="ECO:0000256" key="2">
    <source>
        <dbReference type="ARBA" id="ARBA00005551"/>
    </source>
</evidence>
<keyword evidence="9 12" id="KW-1133">Transmembrane helix</keyword>
<feature type="domain" description="RCK N-terminal" evidence="13">
    <location>
        <begin position="406"/>
        <end position="522"/>
    </location>
</feature>
<dbReference type="Gene3D" id="1.20.1530.20">
    <property type="match status" value="1"/>
</dbReference>
<feature type="transmembrane region" description="Helical" evidence="12">
    <location>
        <begin position="247"/>
        <end position="265"/>
    </location>
</feature>
<dbReference type="InterPro" id="IPR003148">
    <property type="entry name" value="RCK_N"/>
</dbReference>
<keyword evidence="15" id="KW-1185">Reference proteome</keyword>
<sequence>MIEFEPTSLEMRFWEALALIVAACLLVPMFRRLGLGTVLGYLASGVAVASFLTLSFSDHPEDLLHFAEFGVVLFLFIIGLELKPARLWEMRGVIFGLGACQVALCGFVLAVPPLLFGLGWQASMVIGLGLALSSTALVMQRLDERGERGSKHGQASFSILLFQDLAIVPLLLLVELLAPASGEIGFKESLISVAIGIGAIAILVIVGRYMLDPIFRLLAQARMPEIMTASALGVVIAAAMLMDLAGMSYAMGAFIAGVMLAESSYRHEVEANIEPFRGLFLGLFFMAVGISLDLGVVVENWLIILAAVPILMLLKGVAIYTVSRLFRGGHNTAVLTSLALPQHGEFGFVLFSAASSAMLFDAQTASILVAVVTFSMAFSPLVERLAPYLLHKKTGDTIDEDFSDAGGDVLVIGFGRFGQVVSQALLSQDLRVTIIDNDPIRVREAGRFGVRIHFGNGTRRDVLRASGAARAKLIIVCIDDHARTDAIVRLVQAKFPQARLLVRAYDRIHAIQLMDMGVQDYVRETFESAISLAAKSLGALGYTEQECSDIIGTIRDMDRERLHEQALMVQGADGRAEAIRKIMPEPLIKRLKRAIT</sequence>
<dbReference type="RefSeq" id="WP_170163797.1">
    <property type="nucleotide sequence ID" value="NZ_REFR01000012.1"/>
</dbReference>
<evidence type="ECO:0000256" key="3">
    <source>
        <dbReference type="ARBA" id="ARBA00022448"/>
    </source>
</evidence>
<dbReference type="AlphaFoldDB" id="A0A3M0C6D7"/>
<dbReference type="GO" id="GO:0015297">
    <property type="term" value="F:antiporter activity"/>
    <property type="evidence" value="ECO:0007669"/>
    <property type="project" value="UniProtKB-KW"/>
</dbReference>
<evidence type="ECO:0000256" key="6">
    <source>
        <dbReference type="ARBA" id="ARBA00022538"/>
    </source>
</evidence>
<keyword evidence="5" id="KW-1003">Cell membrane</keyword>
<comment type="subcellular location">
    <subcellularLocation>
        <location evidence="1">Endomembrane system</location>
        <topology evidence="1">Multi-pass membrane protein</topology>
    </subcellularLocation>
</comment>
<evidence type="ECO:0000256" key="11">
    <source>
        <dbReference type="ARBA" id="ARBA00023136"/>
    </source>
</evidence>
<dbReference type="PANTHER" id="PTHR46157">
    <property type="entry name" value="K(+) EFFLUX ANTIPORTER 3, CHLOROPLASTIC"/>
    <property type="match status" value="1"/>
</dbReference>
<dbReference type="Pfam" id="PF00999">
    <property type="entry name" value="Na_H_Exchanger"/>
    <property type="match status" value="1"/>
</dbReference>
<dbReference type="Proteomes" id="UP000271227">
    <property type="component" value="Unassembled WGS sequence"/>
</dbReference>
<dbReference type="PRINTS" id="PR00335">
    <property type="entry name" value="KUPTAKETRKA"/>
</dbReference>
<feature type="transmembrane region" description="Helical" evidence="12">
    <location>
        <begin position="92"/>
        <end position="112"/>
    </location>
</feature>
<dbReference type="GO" id="GO:0015079">
    <property type="term" value="F:potassium ion transmembrane transporter activity"/>
    <property type="evidence" value="ECO:0007669"/>
    <property type="project" value="InterPro"/>
</dbReference>
<feature type="transmembrane region" description="Helical" evidence="12">
    <location>
        <begin position="12"/>
        <end position="31"/>
    </location>
</feature>
<evidence type="ECO:0000256" key="8">
    <source>
        <dbReference type="ARBA" id="ARBA00022958"/>
    </source>
</evidence>
<dbReference type="InterPro" id="IPR038770">
    <property type="entry name" value="Na+/solute_symporter_sf"/>
</dbReference>
<evidence type="ECO:0000256" key="4">
    <source>
        <dbReference type="ARBA" id="ARBA00022449"/>
    </source>
</evidence>
<keyword evidence="7 12" id="KW-0812">Transmembrane</keyword>
<dbReference type="FunFam" id="3.40.50.720:FF:000036">
    <property type="entry name" value="Glutathione-regulated potassium-efflux system protein KefB"/>
    <property type="match status" value="1"/>
</dbReference>
<dbReference type="InterPro" id="IPR036291">
    <property type="entry name" value="NAD(P)-bd_dom_sf"/>
</dbReference>
<dbReference type="SUPFAM" id="SSF51735">
    <property type="entry name" value="NAD(P)-binding Rossmann-fold domains"/>
    <property type="match status" value="1"/>
</dbReference>
<feature type="transmembrane region" description="Helical" evidence="12">
    <location>
        <begin position="159"/>
        <end position="178"/>
    </location>
</feature>
<dbReference type="GO" id="GO:0012505">
    <property type="term" value="C:endomembrane system"/>
    <property type="evidence" value="ECO:0007669"/>
    <property type="project" value="UniProtKB-SubCell"/>
</dbReference>
<keyword evidence="8" id="KW-0630">Potassium</keyword>
<reference evidence="14 15" key="1">
    <citation type="submission" date="2018-10" db="EMBL/GenBank/DDBJ databases">
        <title>Genomic Encyclopedia of Archaeal and Bacterial Type Strains, Phase II (KMG-II): from individual species to whole genera.</title>
        <authorList>
            <person name="Goeker M."/>
        </authorList>
    </citation>
    <scope>NUCLEOTIDE SEQUENCE [LARGE SCALE GENOMIC DNA]</scope>
    <source>
        <strain evidence="14 15">DSM 25217</strain>
    </source>
</reference>
<dbReference type="InterPro" id="IPR006153">
    <property type="entry name" value="Cation/H_exchanger_TM"/>
</dbReference>
<protein>
    <submittedName>
        <fullName evidence="14">Kef-type potassium/proton antiporter (CPA2 family)</fullName>
    </submittedName>
</protein>
<dbReference type="PANTHER" id="PTHR46157:SF8">
    <property type="entry name" value="GLUTATHIONE-REGULATED POTASSIUM-EFFLUX SYSTEM PROTEIN"/>
    <property type="match status" value="1"/>
</dbReference>
<evidence type="ECO:0000256" key="5">
    <source>
        <dbReference type="ARBA" id="ARBA00022475"/>
    </source>
</evidence>
<comment type="caution">
    <text evidence="14">The sequence shown here is derived from an EMBL/GenBank/DDBJ whole genome shotgun (WGS) entry which is preliminary data.</text>
</comment>
<evidence type="ECO:0000256" key="10">
    <source>
        <dbReference type="ARBA" id="ARBA00023065"/>
    </source>
</evidence>
<dbReference type="GO" id="GO:0005886">
    <property type="term" value="C:plasma membrane"/>
    <property type="evidence" value="ECO:0007669"/>
    <property type="project" value="InterPro"/>
</dbReference>
<dbReference type="Gene3D" id="3.40.50.720">
    <property type="entry name" value="NAD(P)-binding Rossmann-like Domain"/>
    <property type="match status" value="1"/>
</dbReference>
<dbReference type="EMBL" id="REFR01000012">
    <property type="protein sequence ID" value="RMB04802.1"/>
    <property type="molecule type" value="Genomic_DNA"/>
</dbReference>
<feature type="transmembrane region" description="Helical" evidence="12">
    <location>
        <begin position="118"/>
        <end position="138"/>
    </location>
</feature>
<keyword evidence="4" id="KW-0050">Antiport</keyword>
<feature type="transmembrane region" description="Helical" evidence="12">
    <location>
        <begin position="190"/>
        <end position="211"/>
    </location>
</feature>
<evidence type="ECO:0000256" key="12">
    <source>
        <dbReference type="SAM" id="Phobius"/>
    </source>
</evidence>
<dbReference type="GO" id="GO:1902600">
    <property type="term" value="P:proton transmembrane transport"/>
    <property type="evidence" value="ECO:0007669"/>
    <property type="project" value="InterPro"/>
</dbReference>
<evidence type="ECO:0000259" key="13">
    <source>
        <dbReference type="PROSITE" id="PS51201"/>
    </source>
</evidence>